<proteinExistence type="inferred from homology"/>
<dbReference type="InterPro" id="IPR029099">
    <property type="entry name" value="Pribosyltran_N"/>
</dbReference>
<evidence type="ECO:0000256" key="7">
    <source>
        <dbReference type="ARBA" id="ARBA00022840"/>
    </source>
</evidence>
<feature type="binding site" evidence="12">
    <location>
        <position position="133"/>
    </location>
    <ligand>
        <name>Mg(2+)</name>
        <dbReference type="ChEBI" id="CHEBI:18420"/>
    </ligand>
</feature>
<feature type="domain" description="Ribose-phosphate pyrophosphokinase N-terminal" evidence="13">
    <location>
        <begin position="7"/>
        <end position="123"/>
    </location>
</feature>
<dbReference type="EMBL" id="FOKY01000012">
    <property type="protein sequence ID" value="SFB86097.1"/>
    <property type="molecule type" value="Genomic_DNA"/>
</dbReference>
<keyword evidence="8 12" id="KW-0460">Magnesium</keyword>
<dbReference type="GO" id="GO:0005524">
    <property type="term" value="F:ATP binding"/>
    <property type="evidence" value="ECO:0007669"/>
    <property type="project" value="UniProtKB-KW"/>
</dbReference>
<comment type="similarity">
    <text evidence="11 12">Belongs to the ribose-phosphate pyrophosphokinase family. Class I subfamily.</text>
</comment>
<dbReference type="GO" id="GO:0009156">
    <property type="term" value="P:ribonucleoside monophosphate biosynthetic process"/>
    <property type="evidence" value="ECO:0007669"/>
    <property type="project" value="InterPro"/>
</dbReference>
<dbReference type="GO" id="GO:0016301">
    <property type="term" value="F:kinase activity"/>
    <property type="evidence" value="ECO:0007669"/>
    <property type="project" value="UniProtKB-KW"/>
</dbReference>
<dbReference type="GO" id="GO:0006015">
    <property type="term" value="P:5-phosphoribose 1-diphosphate biosynthetic process"/>
    <property type="evidence" value="ECO:0007669"/>
    <property type="project" value="UniProtKB-UniRule"/>
</dbReference>
<dbReference type="GO" id="GO:0006164">
    <property type="term" value="P:purine nucleotide biosynthetic process"/>
    <property type="evidence" value="ECO:0007669"/>
    <property type="project" value="TreeGrafter"/>
</dbReference>
<comment type="subcellular location">
    <subcellularLocation>
        <location evidence="12">Cytoplasm</location>
    </subcellularLocation>
</comment>
<dbReference type="PROSITE" id="PS00114">
    <property type="entry name" value="PRPP_SYNTHASE"/>
    <property type="match status" value="1"/>
</dbReference>
<dbReference type="Pfam" id="PF13793">
    <property type="entry name" value="Pribosyltran_N"/>
    <property type="match status" value="1"/>
</dbReference>
<feature type="binding site" evidence="12">
    <location>
        <begin position="40"/>
        <end position="42"/>
    </location>
    <ligand>
        <name>ATP</name>
        <dbReference type="ChEBI" id="CHEBI:30616"/>
    </ligand>
</feature>
<evidence type="ECO:0000313" key="14">
    <source>
        <dbReference type="EMBL" id="SFB86097.1"/>
    </source>
</evidence>
<dbReference type="SUPFAM" id="SSF53271">
    <property type="entry name" value="PRTase-like"/>
    <property type="match status" value="1"/>
</dbReference>
<dbReference type="InterPro" id="IPR029057">
    <property type="entry name" value="PRTase-like"/>
</dbReference>
<dbReference type="SMART" id="SM01400">
    <property type="entry name" value="Pribosyltran_N"/>
    <property type="match status" value="1"/>
</dbReference>
<dbReference type="InterPro" id="IPR005946">
    <property type="entry name" value="Rib-P_diPkinase"/>
</dbReference>
<evidence type="ECO:0000256" key="10">
    <source>
        <dbReference type="ARBA" id="ARBA00054914"/>
    </source>
</evidence>
<evidence type="ECO:0000256" key="12">
    <source>
        <dbReference type="HAMAP-Rule" id="MF_00583"/>
    </source>
</evidence>
<comment type="function">
    <text evidence="10 12">Involved in the biosynthesis of the central metabolite phospho-alpha-D-ribosyl-1-pyrophosphate (PRPP) via the transfer of pyrophosphoryl group from ATP to 1-hydroxyl of ribose-5-phosphate (Rib-5-P).</text>
</comment>
<dbReference type="InterPro" id="IPR000842">
    <property type="entry name" value="PRib_PP_synth_CS"/>
</dbReference>
<feature type="binding site" evidence="12">
    <location>
        <begin position="227"/>
        <end position="231"/>
    </location>
    <ligand>
        <name>D-ribose 5-phosphate</name>
        <dbReference type="ChEBI" id="CHEBI:78346"/>
    </ligand>
</feature>
<evidence type="ECO:0000256" key="8">
    <source>
        <dbReference type="ARBA" id="ARBA00022842"/>
    </source>
</evidence>
<dbReference type="Gene3D" id="3.40.50.2020">
    <property type="match status" value="2"/>
</dbReference>
<keyword evidence="3 12" id="KW-0479">Metal-binding</keyword>
<reference evidence="15" key="1">
    <citation type="submission" date="2016-10" db="EMBL/GenBank/DDBJ databases">
        <authorList>
            <person name="Varghese N."/>
            <person name="Submissions S."/>
        </authorList>
    </citation>
    <scope>NUCLEOTIDE SEQUENCE [LARGE SCALE GENOMIC DNA]</scope>
    <source>
        <strain evidence="15">ATCC 43811</strain>
    </source>
</reference>
<feature type="binding site" evidence="12">
    <location>
        <position position="199"/>
    </location>
    <ligand>
        <name>D-ribose 5-phosphate</name>
        <dbReference type="ChEBI" id="CHEBI:78346"/>
    </ligand>
</feature>
<keyword evidence="2 12" id="KW-0808">Transferase</keyword>
<feature type="binding site" evidence="12">
    <location>
        <begin position="99"/>
        <end position="100"/>
    </location>
    <ligand>
        <name>ATP</name>
        <dbReference type="ChEBI" id="CHEBI:30616"/>
    </ligand>
</feature>
<evidence type="ECO:0000256" key="3">
    <source>
        <dbReference type="ARBA" id="ARBA00022723"/>
    </source>
</evidence>
<keyword evidence="12" id="KW-0963">Cytoplasm</keyword>
<evidence type="ECO:0000259" key="13">
    <source>
        <dbReference type="Pfam" id="PF13793"/>
    </source>
</evidence>
<dbReference type="PANTHER" id="PTHR10210:SF41">
    <property type="entry name" value="RIBOSE-PHOSPHATE PYROPHOSPHOKINASE 1, CHLOROPLASTIC"/>
    <property type="match status" value="1"/>
</dbReference>
<evidence type="ECO:0000256" key="1">
    <source>
        <dbReference type="ARBA" id="ARBA00004996"/>
    </source>
</evidence>
<sequence>MQKEIGLKLITGRSNPKLAQNIASYMGISLADIYITEFADEEIFVRIEEDVRGQHIFVVQSTSNPGYKNLFELLVIIDALKRASAGQITAVIPYYGYARQERKTESRVPITAKLVANLLTEAGAQRIVTMDLHASQIQGFFDIPVDHLFASSIFLDYARHTLKANSDWVVVSPDVGGLERARAFAKHFQAGIAVFDKRRERKNQAEVLNLIGDVQNKNTILIDDMIDTAGTICQAAARLKDIGARNVHIMSSHAVLSQNAPERLKESSADSVVVTDTIEISETKRNIIGKKLTVLEAAGLFGEAIERIYANRSISTLFLQAKKV</sequence>
<dbReference type="GO" id="GO:0005737">
    <property type="term" value="C:cytoplasm"/>
    <property type="evidence" value="ECO:0007669"/>
    <property type="project" value="UniProtKB-SubCell"/>
</dbReference>
<comment type="pathway">
    <text evidence="1 12">Metabolic intermediate biosynthesis; 5-phospho-alpha-D-ribose 1-diphosphate biosynthesis; 5-phospho-alpha-D-ribose 1-diphosphate from D-ribose 5-phosphate (route I): step 1/1.</text>
</comment>
<comment type="cofactor">
    <cofactor evidence="12">
        <name>Mg(2+)</name>
        <dbReference type="ChEBI" id="CHEBI:18420"/>
    </cofactor>
    <text evidence="12">Binds 2 Mg(2+) ions per subunit.</text>
</comment>
<dbReference type="Proteomes" id="UP000240042">
    <property type="component" value="Unassembled WGS sequence"/>
</dbReference>
<organism evidence="14 15">
    <name type="scientific">Brevinema andersonii</name>
    <dbReference type="NCBI Taxonomy" id="34097"/>
    <lineage>
        <taxon>Bacteria</taxon>
        <taxon>Pseudomonadati</taxon>
        <taxon>Spirochaetota</taxon>
        <taxon>Spirochaetia</taxon>
        <taxon>Brevinematales</taxon>
        <taxon>Brevinemataceae</taxon>
        <taxon>Brevinema</taxon>
    </lineage>
</organism>
<evidence type="ECO:0000256" key="6">
    <source>
        <dbReference type="ARBA" id="ARBA00022777"/>
    </source>
</evidence>
<dbReference type="NCBIfam" id="NF002320">
    <property type="entry name" value="PRK01259.1"/>
    <property type="match status" value="1"/>
</dbReference>
<dbReference type="RefSeq" id="WP_092319450.1">
    <property type="nucleotide sequence ID" value="NZ_FOKY01000012.1"/>
</dbReference>
<dbReference type="AlphaFoldDB" id="A0A1I1EGF0"/>
<feature type="binding site" evidence="12">
    <location>
        <position position="174"/>
    </location>
    <ligand>
        <name>Mg(2+)</name>
        <dbReference type="ChEBI" id="CHEBI:18420"/>
    </ligand>
</feature>
<dbReference type="NCBIfam" id="TIGR01251">
    <property type="entry name" value="ribP_PPkin"/>
    <property type="match status" value="1"/>
</dbReference>
<evidence type="ECO:0000256" key="11">
    <source>
        <dbReference type="ARBA" id="ARBA00061444"/>
    </source>
</evidence>
<keyword evidence="7 12" id="KW-0067">ATP-binding</keyword>
<dbReference type="GO" id="GO:0004749">
    <property type="term" value="F:ribose phosphate diphosphokinase activity"/>
    <property type="evidence" value="ECO:0007669"/>
    <property type="project" value="UniProtKB-UniRule"/>
</dbReference>
<feature type="active site" evidence="12">
    <location>
        <position position="197"/>
    </location>
</feature>
<dbReference type="GO" id="GO:0000287">
    <property type="term" value="F:magnesium ion binding"/>
    <property type="evidence" value="ECO:0007669"/>
    <property type="project" value="UniProtKB-UniRule"/>
</dbReference>
<protein>
    <recommendedName>
        <fullName evidence="12">Ribose-phosphate pyrophosphokinase</fullName>
        <shortName evidence="12">RPPK</shortName>
        <ecNumber evidence="12">2.7.6.1</ecNumber>
    </recommendedName>
    <alternativeName>
        <fullName evidence="12">5-phospho-D-ribosyl alpha-1-diphosphate synthase</fullName>
    </alternativeName>
    <alternativeName>
        <fullName evidence="12">Phosphoribosyl diphosphate synthase</fullName>
    </alternativeName>
    <alternativeName>
        <fullName evidence="12">Phosphoribosyl pyrophosphate synthase</fullName>
        <shortName evidence="12">P-Rib-PP synthase</shortName>
        <shortName evidence="12">PRPP synthase</shortName>
        <shortName evidence="12">PRPPase</shortName>
    </alternativeName>
</protein>
<evidence type="ECO:0000256" key="9">
    <source>
        <dbReference type="ARBA" id="ARBA00049535"/>
    </source>
</evidence>
<dbReference type="PANTHER" id="PTHR10210">
    <property type="entry name" value="RIBOSE-PHOSPHATE DIPHOSPHOKINASE FAMILY MEMBER"/>
    <property type="match status" value="1"/>
</dbReference>
<evidence type="ECO:0000256" key="5">
    <source>
        <dbReference type="ARBA" id="ARBA00022741"/>
    </source>
</evidence>
<accession>A0A1I1EGF0</accession>
<dbReference type="InterPro" id="IPR037515">
    <property type="entry name" value="Rib-P_diPkinase_bac"/>
</dbReference>
<evidence type="ECO:0000313" key="15">
    <source>
        <dbReference type="Proteomes" id="UP000240042"/>
    </source>
</evidence>
<dbReference type="STRING" id="34097.SAMN02745150_01103"/>
<dbReference type="FunFam" id="3.40.50.2020:FF:000001">
    <property type="entry name" value="Ribose-phosphate pyrophosphokinase"/>
    <property type="match status" value="1"/>
</dbReference>
<comment type="catalytic activity">
    <reaction evidence="9 12">
        <text>D-ribose 5-phosphate + ATP = 5-phospho-alpha-D-ribose 1-diphosphate + AMP + H(+)</text>
        <dbReference type="Rhea" id="RHEA:15609"/>
        <dbReference type="ChEBI" id="CHEBI:15378"/>
        <dbReference type="ChEBI" id="CHEBI:30616"/>
        <dbReference type="ChEBI" id="CHEBI:58017"/>
        <dbReference type="ChEBI" id="CHEBI:78346"/>
        <dbReference type="ChEBI" id="CHEBI:456215"/>
        <dbReference type="EC" id="2.7.6.1"/>
    </reaction>
</comment>
<keyword evidence="4 12" id="KW-0545">Nucleotide biosynthesis</keyword>
<dbReference type="HAMAP" id="MF_00583_B">
    <property type="entry name" value="RibP_PPkinase_B"/>
    <property type="match status" value="1"/>
</dbReference>
<dbReference type="OrthoDB" id="9777067at2"/>
<gene>
    <name evidence="12" type="primary">prs</name>
    <name evidence="14" type="ORF">SAMN02745150_01103</name>
</gene>
<dbReference type="UniPathway" id="UPA00087">
    <property type="reaction ID" value="UER00172"/>
</dbReference>
<feature type="binding site" evidence="12">
    <location>
        <position position="223"/>
    </location>
    <ligand>
        <name>D-ribose 5-phosphate</name>
        <dbReference type="ChEBI" id="CHEBI:78346"/>
    </ligand>
</feature>
<dbReference type="GO" id="GO:0002189">
    <property type="term" value="C:ribose phosphate diphosphokinase complex"/>
    <property type="evidence" value="ECO:0007669"/>
    <property type="project" value="TreeGrafter"/>
</dbReference>
<keyword evidence="6 12" id="KW-0418">Kinase</keyword>
<evidence type="ECO:0000256" key="2">
    <source>
        <dbReference type="ARBA" id="ARBA00022679"/>
    </source>
</evidence>
<comment type="subunit">
    <text evidence="12">Homohexamer.</text>
</comment>
<dbReference type="Pfam" id="PF14572">
    <property type="entry name" value="Pribosyl_synth"/>
    <property type="match status" value="1"/>
</dbReference>
<dbReference type="InterPro" id="IPR000836">
    <property type="entry name" value="PRTase_dom"/>
</dbReference>
<name>A0A1I1EGF0_BREAD</name>
<dbReference type="EC" id="2.7.6.1" evidence="12"/>
<keyword evidence="5 12" id="KW-0547">Nucleotide-binding</keyword>
<keyword evidence="15" id="KW-1185">Reference proteome</keyword>
<dbReference type="CDD" id="cd06223">
    <property type="entry name" value="PRTases_typeI"/>
    <property type="match status" value="1"/>
</dbReference>
<evidence type="ECO:0000256" key="4">
    <source>
        <dbReference type="ARBA" id="ARBA00022727"/>
    </source>
</evidence>